<dbReference type="KEGG" id="bbes:BESB_046540"/>
<evidence type="ECO:0000256" key="2">
    <source>
        <dbReference type="ARBA" id="ARBA00022840"/>
    </source>
</evidence>
<dbReference type="GO" id="GO:0005524">
    <property type="term" value="F:ATP binding"/>
    <property type="evidence" value="ECO:0007669"/>
    <property type="project" value="UniProtKB-KW"/>
</dbReference>
<proteinExistence type="predicted"/>
<keyword evidence="6" id="KW-1185">Reference proteome</keyword>
<protein>
    <submittedName>
        <fullName evidence="5">Atypical MEK-related kinase (Incomplete catalytic triad)</fullName>
    </submittedName>
</protein>
<feature type="region of interest" description="Disordered" evidence="3">
    <location>
        <begin position="132"/>
        <end position="159"/>
    </location>
</feature>
<dbReference type="Proteomes" id="UP000224006">
    <property type="component" value="Chromosome III"/>
</dbReference>
<keyword evidence="2" id="KW-0067">ATP-binding</keyword>
<comment type="caution">
    <text evidence="5">The sequence shown here is derived from an EMBL/GenBank/DDBJ whole genome shotgun (WGS) entry which is preliminary data.</text>
</comment>
<dbReference type="Gene3D" id="1.10.510.10">
    <property type="entry name" value="Transferase(Phosphotransferase) domain 1"/>
    <property type="match status" value="2"/>
</dbReference>
<evidence type="ECO:0000256" key="1">
    <source>
        <dbReference type="ARBA" id="ARBA00022741"/>
    </source>
</evidence>
<keyword evidence="1" id="KW-0547">Nucleotide-binding</keyword>
<accession>A0A2A9MLV7</accession>
<sequence length="811" mass="85860">MSQKEGSAPRGPPSCDDSGEPLPAGCLSKERAPLCSNMSGAEQRGRGRAASPLSESGCLRSPCSIISAPQSASDPSALASPASTALSSCSALPAQPLPFEAEAARALLRRGTEEGGSFWSSGAVRWSATCARNGETGGSAKKRRSAQMTEDSSPSSNGEDALSLKCVNHLVLLRRVYGRGTYGKVTAALDLADNLRPLAVKTYFPEALRRSRTAAFGPNGPRFLTEWDKVRAELLVQSSLRHRHICPLYGVVDDTERGEFRLLLQFLPHALMTWSETAQAFHVVSPGDATTRHARALAKETAEREITVYTEDAAREVFAQLLDAVDYLHSLGVVHKDIKPQNILAVSPPPSEWLVSLSLPPGAPASGRPQSAGLVGVPGPGGDREEDDGLLRSSSFASDDEELDDEDFFEDDEQSAVAFSPAFAAAADAAAGRLAPYEAYASQTARRRLSCCSATSGGGCHSHEEEACSLQQSSPGNSTSAAASTLSPRCCSSSPSSACLSRLVAAAPSSSSVCDGGAVPPESSLSSSSPTRPRKRRSGSACDERACSLLSQGRDIFKRTVGSCDTTCSLAAAVFLGEEAALLRTRGQAKSIPVEPVRDDASANTGPQTQTASSPSLGGKEHLQDGGKPLATGEAGTDPSSESVWRAAERGQSAAMFADLSDYRDFLSWNGTVDLEAERTKCVWKLVDFNSATVATGERVSIWDSEGTRLFTPPECLGVAQDGGCDGRSRDLWSLGVCLYCLLLGRPPFYAGGDTGLALVAAIMSEDIVFPEYRHVSEDVKDLLRGLLSKDPRTRLTSEQARAHPWMMMSR</sequence>
<keyword evidence="5" id="KW-0808">Transferase</keyword>
<evidence type="ECO:0000259" key="4">
    <source>
        <dbReference type="PROSITE" id="PS50011"/>
    </source>
</evidence>
<dbReference type="PANTHER" id="PTHR24346:SF30">
    <property type="entry name" value="MATERNAL EMBRYONIC LEUCINE ZIPPER KINASE"/>
    <property type="match status" value="1"/>
</dbReference>
<feature type="compositionally biased region" description="Low complexity" evidence="3">
    <location>
        <begin position="520"/>
        <end position="531"/>
    </location>
</feature>
<dbReference type="VEuPathDB" id="ToxoDB:BESB_046540"/>
<dbReference type="SMART" id="SM00220">
    <property type="entry name" value="S_TKc"/>
    <property type="match status" value="1"/>
</dbReference>
<feature type="region of interest" description="Disordered" evidence="3">
    <location>
        <begin position="365"/>
        <end position="391"/>
    </location>
</feature>
<evidence type="ECO:0000256" key="3">
    <source>
        <dbReference type="SAM" id="MobiDB-lite"/>
    </source>
</evidence>
<evidence type="ECO:0000313" key="5">
    <source>
        <dbReference type="EMBL" id="PFH36462.1"/>
    </source>
</evidence>
<reference evidence="5 6" key="1">
    <citation type="submission" date="2017-09" db="EMBL/GenBank/DDBJ databases">
        <title>Genome sequencing of Besnoitia besnoiti strain Bb-Ger1.</title>
        <authorList>
            <person name="Schares G."/>
            <person name="Venepally P."/>
            <person name="Lorenzi H.A."/>
        </authorList>
    </citation>
    <scope>NUCLEOTIDE SEQUENCE [LARGE SCALE GENOMIC DNA]</scope>
    <source>
        <strain evidence="5 6">Bb-Ger1</strain>
    </source>
</reference>
<dbReference type="Gene3D" id="3.30.200.20">
    <property type="entry name" value="Phosphorylase Kinase, domain 1"/>
    <property type="match status" value="1"/>
</dbReference>
<dbReference type="PANTHER" id="PTHR24346">
    <property type="entry name" value="MAP/MICROTUBULE AFFINITY-REGULATING KINASE"/>
    <property type="match status" value="1"/>
</dbReference>
<gene>
    <name evidence="5" type="ORF">BESB_046540</name>
</gene>
<evidence type="ECO:0000313" key="6">
    <source>
        <dbReference type="Proteomes" id="UP000224006"/>
    </source>
</evidence>
<name>A0A2A9MLV7_BESBE</name>
<dbReference type="GO" id="GO:0035556">
    <property type="term" value="P:intracellular signal transduction"/>
    <property type="evidence" value="ECO:0007669"/>
    <property type="project" value="TreeGrafter"/>
</dbReference>
<keyword evidence="5" id="KW-0418">Kinase</keyword>
<dbReference type="SUPFAM" id="SSF56112">
    <property type="entry name" value="Protein kinase-like (PK-like)"/>
    <property type="match status" value="1"/>
</dbReference>
<organism evidence="5 6">
    <name type="scientific">Besnoitia besnoiti</name>
    <name type="common">Apicomplexan protozoan</name>
    <dbReference type="NCBI Taxonomy" id="94643"/>
    <lineage>
        <taxon>Eukaryota</taxon>
        <taxon>Sar</taxon>
        <taxon>Alveolata</taxon>
        <taxon>Apicomplexa</taxon>
        <taxon>Conoidasida</taxon>
        <taxon>Coccidia</taxon>
        <taxon>Eucoccidiorida</taxon>
        <taxon>Eimeriorina</taxon>
        <taxon>Sarcocystidae</taxon>
        <taxon>Besnoitia</taxon>
    </lineage>
</organism>
<dbReference type="STRING" id="94643.A0A2A9MLV7"/>
<feature type="region of interest" description="Disordered" evidence="3">
    <location>
        <begin position="588"/>
        <end position="646"/>
    </location>
</feature>
<feature type="compositionally biased region" description="Polar residues" evidence="3">
    <location>
        <begin position="146"/>
        <end position="158"/>
    </location>
</feature>
<feature type="region of interest" description="Disordered" evidence="3">
    <location>
        <begin position="511"/>
        <end position="539"/>
    </location>
</feature>
<dbReference type="EMBL" id="NWUJ01000003">
    <property type="protein sequence ID" value="PFH36462.1"/>
    <property type="molecule type" value="Genomic_DNA"/>
</dbReference>
<feature type="region of interest" description="Disordered" evidence="3">
    <location>
        <begin position="1"/>
        <end position="57"/>
    </location>
</feature>
<dbReference type="InterPro" id="IPR000719">
    <property type="entry name" value="Prot_kinase_dom"/>
</dbReference>
<dbReference type="Pfam" id="PF00069">
    <property type="entry name" value="Pkinase"/>
    <property type="match status" value="2"/>
</dbReference>
<feature type="domain" description="Protein kinase" evidence="4">
    <location>
        <begin position="171"/>
        <end position="807"/>
    </location>
</feature>
<dbReference type="AlphaFoldDB" id="A0A2A9MLV7"/>
<dbReference type="GO" id="GO:0004674">
    <property type="term" value="F:protein serine/threonine kinase activity"/>
    <property type="evidence" value="ECO:0007669"/>
    <property type="project" value="TreeGrafter"/>
</dbReference>
<dbReference type="InterPro" id="IPR011009">
    <property type="entry name" value="Kinase-like_dom_sf"/>
</dbReference>
<dbReference type="OrthoDB" id="343108at2759"/>
<dbReference type="RefSeq" id="XP_029220471.1">
    <property type="nucleotide sequence ID" value="XM_029363105.1"/>
</dbReference>
<feature type="compositionally biased region" description="Polar residues" evidence="3">
    <location>
        <begin position="602"/>
        <end position="616"/>
    </location>
</feature>
<dbReference type="GO" id="GO:0005737">
    <property type="term" value="C:cytoplasm"/>
    <property type="evidence" value="ECO:0007669"/>
    <property type="project" value="TreeGrafter"/>
</dbReference>
<dbReference type="GeneID" id="40309584"/>
<dbReference type="PROSITE" id="PS50011">
    <property type="entry name" value="PROTEIN_KINASE_DOM"/>
    <property type="match status" value="1"/>
</dbReference>